<sequence>ASNLLYETSENLPPPLRDEEALSRLHLTITRAYKVNPDIIFEVFIHKVDRLSDDNSGIEKAFLFDVVSKIYIASDSLVDMQTYELCCDMIDISCIYRCCEGFHKRVMNALCIPPLSVTRLSPTGLIDCNFLCFKNAFQEVFDVQAKMQENRKLLSQRRWSKLTENTQ</sequence>
<name>A0A8C7LEN1_ONCKI</name>
<evidence type="ECO:0000313" key="5">
    <source>
        <dbReference type="Proteomes" id="UP000694557"/>
    </source>
</evidence>
<keyword evidence="3" id="KW-0458">Lysosome</keyword>
<dbReference type="GeneTree" id="ENSGT01010000230065"/>
<dbReference type="AlphaFoldDB" id="A0A8C7LEN1"/>
<dbReference type="GO" id="GO:1990131">
    <property type="term" value="C:Gtr1-Gtr2 GTPase complex"/>
    <property type="evidence" value="ECO:0007669"/>
    <property type="project" value="TreeGrafter"/>
</dbReference>
<evidence type="ECO:0000256" key="3">
    <source>
        <dbReference type="RuleBase" id="RU367014"/>
    </source>
</evidence>
<dbReference type="GO" id="GO:0005764">
    <property type="term" value="C:lysosome"/>
    <property type="evidence" value="ECO:0007669"/>
    <property type="project" value="UniProtKB-SubCell"/>
</dbReference>
<dbReference type="Gene3D" id="3.30.450.190">
    <property type="match status" value="1"/>
</dbReference>
<evidence type="ECO:0000256" key="1">
    <source>
        <dbReference type="ARBA" id="ARBA00022741"/>
    </source>
</evidence>
<keyword evidence="3" id="KW-0963">Cytoplasm</keyword>
<dbReference type="GO" id="GO:0005634">
    <property type="term" value="C:nucleus"/>
    <property type="evidence" value="ECO:0007669"/>
    <property type="project" value="TreeGrafter"/>
</dbReference>
<evidence type="ECO:0000313" key="4">
    <source>
        <dbReference type="Ensembl" id="ENSOKIP00005114981.1"/>
    </source>
</evidence>
<dbReference type="GO" id="GO:0005525">
    <property type="term" value="F:GTP binding"/>
    <property type="evidence" value="ECO:0007669"/>
    <property type="project" value="UniProtKB-UniRule"/>
</dbReference>
<proteinExistence type="inferred from homology"/>
<dbReference type="GO" id="GO:0009267">
    <property type="term" value="P:cellular response to starvation"/>
    <property type="evidence" value="ECO:0007669"/>
    <property type="project" value="TreeGrafter"/>
</dbReference>
<keyword evidence="5" id="KW-1185">Reference proteome</keyword>
<reference evidence="4" key="1">
    <citation type="submission" date="2025-08" db="UniProtKB">
        <authorList>
            <consortium name="Ensembl"/>
        </authorList>
    </citation>
    <scope>IDENTIFICATION</scope>
</reference>
<dbReference type="Pfam" id="PF04670">
    <property type="entry name" value="Gtr1_RagA"/>
    <property type="match status" value="1"/>
</dbReference>
<dbReference type="Proteomes" id="UP000694557">
    <property type="component" value="Unassembled WGS sequence"/>
</dbReference>
<dbReference type="GO" id="GO:0003924">
    <property type="term" value="F:GTPase activity"/>
    <property type="evidence" value="ECO:0007669"/>
    <property type="project" value="TreeGrafter"/>
</dbReference>
<keyword evidence="1 3" id="KW-0547">Nucleotide-binding</keyword>
<comment type="subcellular location">
    <subcellularLocation>
        <location evidence="3">Cytoplasm</location>
    </subcellularLocation>
    <subcellularLocation>
        <location evidence="3">Lysosome</location>
    </subcellularLocation>
</comment>
<dbReference type="GO" id="GO:0071230">
    <property type="term" value="P:cellular response to amino acid stimulus"/>
    <property type="evidence" value="ECO:0007669"/>
    <property type="project" value="UniProtKB-UniRule"/>
</dbReference>
<organism evidence="4 5">
    <name type="scientific">Oncorhynchus kisutch</name>
    <name type="common">Coho salmon</name>
    <name type="synonym">Salmo kisutch</name>
    <dbReference type="NCBI Taxonomy" id="8019"/>
    <lineage>
        <taxon>Eukaryota</taxon>
        <taxon>Metazoa</taxon>
        <taxon>Chordata</taxon>
        <taxon>Craniata</taxon>
        <taxon>Vertebrata</taxon>
        <taxon>Euteleostomi</taxon>
        <taxon>Actinopterygii</taxon>
        <taxon>Neopterygii</taxon>
        <taxon>Teleostei</taxon>
        <taxon>Protacanthopterygii</taxon>
        <taxon>Salmoniformes</taxon>
        <taxon>Salmonidae</taxon>
        <taxon>Salmoninae</taxon>
        <taxon>Oncorhynchus</taxon>
    </lineage>
</organism>
<comment type="similarity">
    <text evidence="3">Belongs to the GTR/RAG GTP-binding protein family.</text>
</comment>
<dbReference type="PANTHER" id="PTHR11259:SF2">
    <property type="entry name" value="GH16429P"/>
    <property type="match status" value="1"/>
</dbReference>
<keyword evidence="2 3" id="KW-0342">GTP-binding</keyword>
<comment type="function">
    <text evidence="3">Guanine nucleotide-binding protein that plays a crucial role in the cellular response to amino acid availability through regulation of the mTORC1 signaling cascade.</text>
</comment>
<accession>A0A8C7LEN1</accession>
<dbReference type="GO" id="GO:0010507">
    <property type="term" value="P:negative regulation of autophagy"/>
    <property type="evidence" value="ECO:0007669"/>
    <property type="project" value="TreeGrafter"/>
</dbReference>
<reference evidence="4" key="2">
    <citation type="submission" date="2025-09" db="UniProtKB">
        <authorList>
            <consortium name="Ensembl"/>
        </authorList>
    </citation>
    <scope>IDENTIFICATION</scope>
</reference>
<protein>
    <recommendedName>
        <fullName evidence="3">Ras-related GTP-binding protein</fullName>
    </recommendedName>
</protein>
<dbReference type="PANTHER" id="PTHR11259">
    <property type="entry name" value="RAS-RELATED GTP BINDING RAG/GTR YEAST"/>
    <property type="match status" value="1"/>
</dbReference>
<dbReference type="InterPro" id="IPR006762">
    <property type="entry name" value="Gtr1_RagA"/>
</dbReference>
<dbReference type="Ensembl" id="ENSOKIT00005123016.1">
    <property type="protein sequence ID" value="ENSOKIP00005114981.1"/>
    <property type="gene ID" value="ENSOKIG00005049893.1"/>
</dbReference>
<evidence type="ECO:0000256" key="2">
    <source>
        <dbReference type="ARBA" id="ARBA00023134"/>
    </source>
</evidence>
<dbReference type="GO" id="GO:1904263">
    <property type="term" value="P:positive regulation of TORC1 signaling"/>
    <property type="evidence" value="ECO:0007669"/>
    <property type="project" value="TreeGrafter"/>
</dbReference>